<proteinExistence type="predicted"/>
<protein>
    <submittedName>
        <fullName evidence="2">Uncharacterized protein</fullName>
    </submittedName>
</protein>
<feature type="transmembrane region" description="Helical" evidence="1">
    <location>
        <begin position="12"/>
        <end position="32"/>
    </location>
</feature>
<keyword evidence="1" id="KW-1133">Transmembrane helix</keyword>
<evidence type="ECO:0000313" key="3">
    <source>
        <dbReference type="Proteomes" id="UP000541444"/>
    </source>
</evidence>
<organism evidence="2 3">
    <name type="scientific">Kingdonia uniflora</name>
    <dbReference type="NCBI Taxonomy" id="39325"/>
    <lineage>
        <taxon>Eukaryota</taxon>
        <taxon>Viridiplantae</taxon>
        <taxon>Streptophyta</taxon>
        <taxon>Embryophyta</taxon>
        <taxon>Tracheophyta</taxon>
        <taxon>Spermatophyta</taxon>
        <taxon>Magnoliopsida</taxon>
        <taxon>Ranunculales</taxon>
        <taxon>Circaeasteraceae</taxon>
        <taxon>Kingdonia</taxon>
    </lineage>
</organism>
<evidence type="ECO:0000256" key="1">
    <source>
        <dbReference type="SAM" id="Phobius"/>
    </source>
</evidence>
<feature type="non-terminal residue" evidence="2">
    <location>
        <position position="63"/>
    </location>
</feature>
<keyword evidence="3" id="KW-1185">Reference proteome</keyword>
<comment type="caution">
    <text evidence="2">The sequence shown here is derived from an EMBL/GenBank/DDBJ whole genome shotgun (WGS) entry which is preliminary data.</text>
</comment>
<dbReference type="EMBL" id="JACGCM010000428">
    <property type="protein sequence ID" value="KAF6172409.1"/>
    <property type="molecule type" value="Genomic_DNA"/>
</dbReference>
<dbReference type="Proteomes" id="UP000541444">
    <property type="component" value="Unassembled WGS sequence"/>
</dbReference>
<dbReference type="AlphaFoldDB" id="A0A7J7NYZ7"/>
<evidence type="ECO:0000313" key="2">
    <source>
        <dbReference type="EMBL" id="KAF6172409.1"/>
    </source>
</evidence>
<reference evidence="2 3" key="1">
    <citation type="journal article" date="2020" name="IScience">
        <title>Genome Sequencing of the Endangered Kingdonia uniflora (Circaeasteraceae, Ranunculales) Reveals Potential Mechanisms of Evolutionary Specialization.</title>
        <authorList>
            <person name="Sun Y."/>
            <person name="Deng T."/>
            <person name="Zhang A."/>
            <person name="Moore M.J."/>
            <person name="Landis J.B."/>
            <person name="Lin N."/>
            <person name="Zhang H."/>
            <person name="Zhang X."/>
            <person name="Huang J."/>
            <person name="Zhang X."/>
            <person name="Sun H."/>
            <person name="Wang H."/>
        </authorList>
    </citation>
    <scope>NUCLEOTIDE SEQUENCE [LARGE SCALE GENOMIC DNA]</scope>
    <source>
        <strain evidence="2">TB1705</strain>
        <tissue evidence="2">Leaf</tissue>
    </source>
</reference>
<sequence>PFERSFERLVGYIYIIIHSLSLHFSFTLSLLLTESFPLQTEFSPRLARRIRHDSSPFLSSCCC</sequence>
<keyword evidence="1" id="KW-0472">Membrane</keyword>
<keyword evidence="1" id="KW-0812">Transmembrane</keyword>
<accession>A0A7J7NYZ7</accession>
<gene>
    <name evidence="2" type="ORF">GIB67_025914</name>
</gene>
<name>A0A7J7NYZ7_9MAGN</name>